<dbReference type="EMBL" id="JAGDFX010000016">
    <property type="protein sequence ID" value="MBO1520438.1"/>
    <property type="molecule type" value="Genomic_DNA"/>
</dbReference>
<name>A0ABS3NIM5_9GAMM</name>
<dbReference type="RefSeq" id="WP_208006319.1">
    <property type="nucleotide sequence ID" value="NZ_JAGDFX010000016.1"/>
</dbReference>
<reference evidence="1 2" key="1">
    <citation type="submission" date="2021-03" db="EMBL/GenBank/DDBJ databases">
        <title>Oceanisphaera sp. nov., isolated from the intestine.</title>
        <authorList>
            <person name="Zhao L.-H."/>
            <person name="Shi L.-F."/>
        </authorList>
    </citation>
    <scope>NUCLEOTIDE SEQUENCE [LARGE SCALE GENOMIC DNA]</scope>
    <source>
        <strain evidence="1 2">DM8</strain>
    </source>
</reference>
<keyword evidence="2" id="KW-1185">Reference proteome</keyword>
<proteinExistence type="predicted"/>
<comment type="caution">
    <text evidence="1">The sequence shown here is derived from an EMBL/GenBank/DDBJ whole genome shotgun (WGS) entry which is preliminary data.</text>
</comment>
<accession>A0ABS3NIM5</accession>
<protein>
    <submittedName>
        <fullName evidence="1">Uncharacterized protein</fullName>
    </submittedName>
</protein>
<evidence type="ECO:0000313" key="1">
    <source>
        <dbReference type="EMBL" id="MBO1520438.1"/>
    </source>
</evidence>
<gene>
    <name evidence="1" type="ORF">J3U76_12495</name>
</gene>
<organism evidence="1 2">
    <name type="scientific">Oceanisphaera pacifica</name>
    <dbReference type="NCBI Taxonomy" id="2818389"/>
    <lineage>
        <taxon>Bacteria</taxon>
        <taxon>Pseudomonadati</taxon>
        <taxon>Pseudomonadota</taxon>
        <taxon>Gammaproteobacteria</taxon>
        <taxon>Aeromonadales</taxon>
        <taxon>Aeromonadaceae</taxon>
        <taxon>Oceanisphaera</taxon>
    </lineage>
</organism>
<dbReference type="Proteomes" id="UP000664882">
    <property type="component" value="Unassembled WGS sequence"/>
</dbReference>
<sequence length="169" mass="19288">MITITESGVTFGPFAQDTIFRVENSPCAARLGGIKACEFVWWSASNNKLVFIEARASVPNPQKSLSEYEQYFSDMLEKFDNSLQLLLAGTAPRHTELVRELGPSMANINWQQADIQFYLVIPRAPREFLNSLTDKLRQTLHRQLKIWRINIFVINEDMARSHGLLSKTA</sequence>
<evidence type="ECO:0000313" key="2">
    <source>
        <dbReference type="Proteomes" id="UP000664882"/>
    </source>
</evidence>